<reference evidence="2 3" key="1">
    <citation type="submission" date="2017-09" db="EMBL/GenBank/DDBJ databases">
        <authorList>
            <person name="Pradhan P."/>
            <person name="Aluri L.S."/>
            <person name="Anandarajan D."/>
            <person name="Beiriger J.C."/>
            <person name="Bethamcharla R."/>
            <person name="Betini N."/>
            <person name="Bhatt S.D."/>
            <person name="Chengalvala S."/>
            <person name="Cox N.E."/>
            <person name="Delvadia B.P."/>
            <person name="Desai A.S."/>
            <person name="Devaney A.M."/>
            <person name="Doyle B.K."/>
            <person name="Edgerton A.O."/>
            <person name="Erlich M.C."/>
            <person name="Fitzpatrick K.C."/>
            <person name="Gajjar E.A."/>
            <person name="Ganguly A."/>
            <person name="Gill R.S."/>
            <person name="Goldman M.G."/>
            <person name="Good P.M."/>
            <person name="Gupta N."/>
            <person name="Haddad L.M."/>
            <person name="Han E.J."/>
            <person name="Jain S."/>
            <person name="Jiang A."/>
            <person name="Jurgielewicz A.D."/>
            <person name="Kainth D.K."/>
            <person name="Karam J.M."/>
            <person name="Kodavatiganti M."/>
            <person name="Kriete S.J."/>
            <person name="MacDonald C.E."/>
            <person name="Maret J.P."/>
            <person name="Mathew A.E."/>
            <person name="Nako S."/>
            <person name="Natrajan M."/>
            <person name="Nishu N.M."/>
            <person name="Parikh A."/>
            <person name="Patel N."/>
            <person name="Patel P.D."/>
            <person name="Patel S."/>
            <person name="Patra K."/>
            <person name="Pumpuckdee D."/>
            <person name="Rai K."/>
            <person name="Ramanathan A."/>
            <person name="Sarkar A."/>
            <person name="Schaffer B.L."/>
            <person name="Shah P."/>
            <person name="Tata R.K."/>
            <person name="Tawfik A.H."/>
            <person name="Thuremella B.T."/>
            <person name="Toma J."/>
            <person name="Tran T.L."/>
            <person name="Veera S."/>
            <person name="Vemulapalli V.K."/>
            <person name="Vidas T.V."/>
            <person name="Vieira K.S."/>
            <person name="Vijayakumar G."/>
            <person name="Walor T.A."/>
            <person name="White C.R."/>
            <person name="Wong B.M."/>
            <person name="Zhao Sl."/>
            <person name="McDonald M.T."/>
            <person name="Dalia R."/>
            <person name="Little J.L."/>
            <person name="Gurney S.M.R."/>
            <person name="Bollivar D.W."/>
            <person name="Garlena R.A."/>
            <person name="Russell D.A."/>
            <person name="Pope W.H."/>
            <person name="Jacobs-Sera D."/>
            <person name="Hendrix R.W."/>
            <person name="Hatfull G.F."/>
        </authorList>
    </citation>
    <scope>NUCLEOTIDE SEQUENCE [LARGE SCALE GENOMIC DNA]</scope>
</reference>
<dbReference type="Proteomes" id="UP000240916">
    <property type="component" value="Segment"/>
</dbReference>
<evidence type="ECO:0000313" key="3">
    <source>
        <dbReference type="Proteomes" id="UP000240916"/>
    </source>
</evidence>
<organism evidence="2 3">
    <name type="scientific">Mycobacterium phage Superphikiman</name>
    <dbReference type="NCBI Taxonomy" id="2041551"/>
    <lineage>
        <taxon>Viruses</taxon>
        <taxon>Duplodnaviria</taxon>
        <taxon>Heunggongvirae</taxon>
        <taxon>Uroviricota</taxon>
        <taxon>Caudoviricetes</taxon>
        <taxon>Omegavirus</taxon>
        <taxon>Omegavirus courthouse</taxon>
    </lineage>
</organism>
<keyword evidence="1" id="KW-1133">Transmembrane helix</keyword>
<name>A0A2D2W493_9CAUD</name>
<evidence type="ECO:0000313" key="2">
    <source>
        <dbReference type="EMBL" id="ATS92932.1"/>
    </source>
</evidence>
<accession>A0A2D2W493</accession>
<sequence>MAYFRVNHRGFQSLKEQGVAKSDRAIAQLLQVDPATMSRVLRGKTEPTGRLVAGAVAALGPSWLGILFDVVEEK</sequence>
<keyword evidence="1" id="KW-0472">Membrane</keyword>
<proteinExistence type="predicted"/>
<dbReference type="EMBL" id="MF919534">
    <property type="protein sequence ID" value="ATS92932.1"/>
    <property type="molecule type" value="Genomic_DNA"/>
</dbReference>
<protein>
    <submittedName>
        <fullName evidence="2">Helix-turn-helix DNA binding protein</fullName>
    </submittedName>
</protein>
<feature type="transmembrane region" description="Helical" evidence="1">
    <location>
        <begin position="51"/>
        <end position="71"/>
    </location>
</feature>
<keyword evidence="1" id="KW-0812">Transmembrane</keyword>
<evidence type="ECO:0000256" key="1">
    <source>
        <dbReference type="SAM" id="Phobius"/>
    </source>
</evidence>
<gene>
    <name evidence="2" type="ORF">SEA_SUPERPHIKIMAN_90</name>
</gene>